<keyword evidence="1" id="KW-0812">Transmembrane</keyword>
<gene>
    <name evidence="2" type="ORF">PPRIM_AZ9-3.1.T0050159</name>
    <name evidence="3" type="ORF">PPRIM_AZ9-3.1.T0140349</name>
</gene>
<comment type="caution">
    <text evidence="2">The sequence shown here is derived from an EMBL/GenBank/DDBJ whole genome shotgun (WGS) entry which is preliminary data.</text>
</comment>
<dbReference type="EMBL" id="CAJJDM010000002">
    <property type="protein sequence ID" value="CAD8043506.1"/>
    <property type="molecule type" value="Genomic_DNA"/>
</dbReference>
<dbReference type="Proteomes" id="UP000688137">
    <property type="component" value="Unassembled WGS sequence"/>
</dbReference>
<reference evidence="2" key="1">
    <citation type="submission" date="2021-01" db="EMBL/GenBank/DDBJ databases">
        <authorList>
            <consortium name="Genoscope - CEA"/>
            <person name="William W."/>
        </authorList>
    </citation>
    <scope>NUCLEOTIDE SEQUENCE</scope>
</reference>
<accession>A0A8S1JTG0</accession>
<evidence type="ECO:0000313" key="3">
    <source>
        <dbReference type="EMBL" id="CAD8050156.1"/>
    </source>
</evidence>
<dbReference type="OMA" id="FWYEAMD"/>
<dbReference type="AlphaFoldDB" id="A0A8S1JTG0"/>
<sequence length="96" mass="11440">MPVPNSSYPIPLRTVLKIAPVCMVLTTLGTLLPVCLYDILYHSHERIDKFFWRSSRFERFIRCRDMKLRTFWYEAMEWQPSGRESFISTRPQVADP</sequence>
<organism evidence="2 4">
    <name type="scientific">Paramecium primaurelia</name>
    <dbReference type="NCBI Taxonomy" id="5886"/>
    <lineage>
        <taxon>Eukaryota</taxon>
        <taxon>Sar</taxon>
        <taxon>Alveolata</taxon>
        <taxon>Ciliophora</taxon>
        <taxon>Intramacronucleata</taxon>
        <taxon>Oligohymenophorea</taxon>
        <taxon>Peniculida</taxon>
        <taxon>Parameciidae</taxon>
        <taxon>Paramecium</taxon>
    </lineage>
</organism>
<keyword evidence="4" id="KW-1185">Reference proteome</keyword>
<keyword evidence="1" id="KW-1133">Transmembrane helix</keyword>
<keyword evidence="1" id="KW-0472">Membrane</keyword>
<dbReference type="EMBL" id="CAJJDM010000011">
    <property type="protein sequence ID" value="CAD8050156.1"/>
    <property type="molecule type" value="Genomic_DNA"/>
</dbReference>
<evidence type="ECO:0000313" key="2">
    <source>
        <dbReference type="EMBL" id="CAD8043506.1"/>
    </source>
</evidence>
<name>A0A8S1JTG0_PARPR</name>
<protein>
    <submittedName>
        <fullName evidence="2">Uncharacterized protein</fullName>
    </submittedName>
</protein>
<proteinExistence type="predicted"/>
<evidence type="ECO:0000313" key="4">
    <source>
        <dbReference type="Proteomes" id="UP000688137"/>
    </source>
</evidence>
<evidence type="ECO:0000256" key="1">
    <source>
        <dbReference type="SAM" id="Phobius"/>
    </source>
</evidence>
<feature type="transmembrane region" description="Helical" evidence="1">
    <location>
        <begin position="18"/>
        <end position="40"/>
    </location>
</feature>